<keyword evidence="3" id="KW-1185">Reference proteome</keyword>
<sequence length="297" mass="33024">MGCLDTASTNSHWLDSGNGYELTISDGEIRARNKKGKELKSVPASVKKTEAFADLDGLRLWLQNHDAECGMTVETWLLRALPVPTAVIAEVWKDEAWRSWLYDLVIQPAENNSLTGFLRDANADNGQAQVSVVDLEGETRTIDASELIIPHPVLLEDREALQEFAADLGVDQRFDQLFRAVYPPPEKAAPAEQESLDTWSDARFEKSLFASNRARQAGFQVRGGYAVTHIYEDDRLIEARFWIGADQAPETEAISGELLWTADDETVPVRNVGPIAYSEGVRMATHIHAGRTIEEEA</sequence>
<name>A0ABT4R8R0_9CORY</name>
<proteinExistence type="predicted"/>
<accession>A0ABT4R8R0</accession>
<dbReference type="EMBL" id="JAKMUR010000012">
    <property type="protein sequence ID" value="MCZ9291948.1"/>
    <property type="molecule type" value="Genomic_DNA"/>
</dbReference>
<protein>
    <submittedName>
        <fullName evidence="2">DUF4132 domain-containing protein</fullName>
    </submittedName>
</protein>
<dbReference type="Pfam" id="PF13569">
    <property type="entry name" value="DUF4132"/>
    <property type="match status" value="1"/>
</dbReference>
<dbReference type="InterPro" id="IPR025406">
    <property type="entry name" value="DUF4132"/>
</dbReference>
<reference evidence="2" key="1">
    <citation type="submission" date="2022-02" db="EMBL/GenBank/DDBJ databases">
        <title>Corynebacterium sp. from urogenital microbiome.</title>
        <authorList>
            <person name="Cappelli E.A."/>
            <person name="Ribeiro T.G."/>
            <person name="Peixe L."/>
        </authorList>
    </citation>
    <scope>NUCLEOTIDE SEQUENCE</scope>
    <source>
        <strain evidence="2">C8Ua_144</strain>
    </source>
</reference>
<dbReference type="Proteomes" id="UP001146453">
    <property type="component" value="Unassembled WGS sequence"/>
</dbReference>
<gene>
    <name evidence="2" type="ORF">L8U61_07345</name>
</gene>
<dbReference type="RefSeq" id="WP_269952383.1">
    <property type="nucleotide sequence ID" value="NZ_JAKMUR010000012.1"/>
</dbReference>
<evidence type="ECO:0000313" key="2">
    <source>
        <dbReference type="EMBL" id="MCZ9291948.1"/>
    </source>
</evidence>
<feature type="domain" description="DUF4132" evidence="1">
    <location>
        <begin position="36"/>
        <end position="210"/>
    </location>
</feature>
<evidence type="ECO:0000313" key="3">
    <source>
        <dbReference type="Proteomes" id="UP001146453"/>
    </source>
</evidence>
<comment type="caution">
    <text evidence="2">The sequence shown here is derived from an EMBL/GenBank/DDBJ whole genome shotgun (WGS) entry which is preliminary data.</text>
</comment>
<evidence type="ECO:0000259" key="1">
    <source>
        <dbReference type="Pfam" id="PF13569"/>
    </source>
</evidence>
<organism evidence="2 3">
    <name type="scientific">Corynebacterium lehmanniae</name>
    <dbReference type="NCBI Taxonomy" id="2913497"/>
    <lineage>
        <taxon>Bacteria</taxon>
        <taxon>Bacillati</taxon>
        <taxon>Actinomycetota</taxon>
        <taxon>Actinomycetes</taxon>
        <taxon>Mycobacteriales</taxon>
        <taxon>Corynebacteriaceae</taxon>
        <taxon>Corynebacterium</taxon>
    </lineage>
</organism>